<dbReference type="SMART" id="SM00939">
    <property type="entry name" value="PepX_C"/>
    <property type="match status" value="1"/>
</dbReference>
<evidence type="ECO:0000256" key="1">
    <source>
        <dbReference type="ARBA" id="ARBA00000123"/>
    </source>
</evidence>
<feature type="chain" id="PRO_5045061295" description="Xaa-Pro dipeptidyl-peptidase" evidence="10">
    <location>
        <begin position="25"/>
        <end position="619"/>
    </location>
</feature>
<keyword evidence="6" id="KW-0378">Hydrolase</keyword>
<feature type="signal peptide" evidence="10">
    <location>
        <begin position="1"/>
        <end position="24"/>
    </location>
</feature>
<organism evidence="12 13">
    <name type="scientific">Allokutzneria oryzae</name>
    <dbReference type="NCBI Taxonomy" id="1378989"/>
    <lineage>
        <taxon>Bacteria</taxon>
        <taxon>Bacillati</taxon>
        <taxon>Actinomycetota</taxon>
        <taxon>Actinomycetes</taxon>
        <taxon>Pseudonocardiales</taxon>
        <taxon>Pseudonocardiaceae</taxon>
        <taxon>Allokutzneria</taxon>
    </lineage>
</organism>
<evidence type="ECO:0000313" key="12">
    <source>
        <dbReference type="EMBL" id="MFB9902569.1"/>
    </source>
</evidence>
<dbReference type="Gene3D" id="3.40.50.1820">
    <property type="entry name" value="alpha/beta hydrolase"/>
    <property type="match status" value="2"/>
</dbReference>
<dbReference type="PRINTS" id="PR00923">
    <property type="entry name" value="LACTOPTASE"/>
</dbReference>
<reference evidence="12 13" key="1">
    <citation type="submission" date="2024-09" db="EMBL/GenBank/DDBJ databases">
        <authorList>
            <person name="Sun Q."/>
            <person name="Mori K."/>
        </authorList>
    </citation>
    <scope>NUCLEOTIDE SEQUENCE [LARGE SCALE GENOMIC DNA]</scope>
    <source>
        <strain evidence="12 13">TBRC 7907</strain>
    </source>
</reference>
<dbReference type="InterPro" id="IPR013736">
    <property type="entry name" value="Xaa-Pro_dipept_C"/>
</dbReference>
<dbReference type="SUPFAM" id="SSF53474">
    <property type="entry name" value="alpha/beta-Hydrolases"/>
    <property type="match status" value="1"/>
</dbReference>
<dbReference type="Proteomes" id="UP001589693">
    <property type="component" value="Unassembled WGS sequence"/>
</dbReference>
<dbReference type="EMBL" id="JBHLZU010000002">
    <property type="protein sequence ID" value="MFB9902569.1"/>
    <property type="molecule type" value="Genomic_DNA"/>
</dbReference>
<feature type="compositionally biased region" description="Basic and acidic residues" evidence="9">
    <location>
        <begin position="115"/>
        <end position="126"/>
    </location>
</feature>
<dbReference type="Pfam" id="PF08530">
    <property type="entry name" value="PepX_C"/>
    <property type="match status" value="1"/>
</dbReference>
<comment type="similarity">
    <text evidence="2">Belongs to the peptidase S15 family.</text>
</comment>
<evidence type="ECO:0000259" key="11">
    <source>
        <dbReference type="SMART" id="SM00939"/>
    </source>
</evidence>
<dbReference type="RefSeq" id="WP_377849644.1">
    <property type="nucleotide sequence ID" value="NZ_JBHLZU010000002.1"/>
</dbReference>
<feature type="domain" description="Xaa-Pro dipeptidyl-peptidase C-terminal" evidence="11">
    <location>
        <begin position="387"/>
        <end position="603"/>
    </location>
</feature>
<sequence length="619" mass="67369">MRRARTVLLAAMVVLPLTSAHALAAAPPQQPVFVDGEAQPVYNAADVVREKVFIRVPIDSDRDGKDDEVRADVVRQQATTQGLKVPVVYLPSPYYAGGNNVPNHNVDVELYVPDGSKRQDARRDSPGTDPNQDARITAAIGPAGPNPGAIGPSSYERFLLERGYAVVYAESLGTGESTGCPTTGGRNETIGARSVVDWLNGRTTARDTNNKPSVASWATGKTAMMGVSYNGTLPNAVASTGVQGLEAIVPIAAISSWYDYYRADGAVVAPGGYQGEDADVLAEYVYSRSNREICKPIIEEIARQQDRITGDYSPFWDERNYLNDAKKVRAATLVVHGLRDWNVKTKHAAQWYDTLKANKVPHKIWWHQSGHTDPLGLRRDEWLKTLNRWYTRYLFGQQNNVEAEPRATIQREDKSWVTEAEWPVPGSRDVSVYPWPGGSSTGGLEAGSPVPGSAVVEKLADDASKKVEQLLALPSSGNRLSYATPAAKQPLRISGTVKAELKVAFDRPAANVTAVLVDRAPDGTAKVITRGWTDPQNRTRPDRTEPIKPGEQYSVGVEMQPMDYLLPAGHKLGLTLLSSDYDYTLRPKPGAGLAVTLNQTRMVLPTLGGKQAFVAAFGR</sequence>
<feature type="compositionally biased region" description="Low complexity" evidence="9">
    <location>
        <begin position="138"/>
        <end position="148"/>
    </location>
</feature>
<keyword evidence="4" id="KW-0031">Aminopeptidase</keyword>
<evidence type="ECO:0000256" key="9">
    <source>
        <dbReference type="SAM" id="MobiDB-lite"/>
    </source>
</evidence>
<keyword evidence="13" id="KW-1185">Reference proteome</keyword>
<keyword evidence="10" id="KW-0732">Signal</keyword>
<evidence type="ECO:0000256" key="5">
    <source>
        <dbReference type="ARBA" id="ARBA00022670"/>
    </source>
</evidence>
<dbReference type="Pfam" id="PF02129">
    <property type="entry name" value="Peptidase_S15"/>
    <property type="match status" value="1"/>
</dbReference>
<evidence type="ECO:0000256" key="6">
    <source>
        <dbReference type="ARBA" id="ARBA00022801"/>
    </source>
</evidence>
<evidence type="ECO:0000256" key="4">
    <source>
        <dbReference type="ARBA" id="ARBA00022438"/>
    </source>
</evidence>
<comment type="catalytic activity">
    <reaction evidence="1">
        <text>Hydrolyzes Xaa-Pro-|- bonds to release unblocked, N-terminal dipeptides from substrates including Ala-Pro-|-p-nitroanilide and (sequentially) Tyr-Pro-|-Phe-Pro-|-Gly-Pro-|-Ile.</text>
        <dbReference type="EC" id="3.4.14.11"/>
    </reaction>
</comment>
<dbReference type="InterPro" id="IPR008252">
    <property type="entry name" value="Pept_S15_Xpro"/>
</dbReference>
<dbReference type="SUPFAM" id="SSF49785">
    <property type="entry name" value="Galactose-binding domain-like"/>
    <property type="match status" value="1"/>
</dbReference>
<evidence type="ECO:0000256" key="3">
    <source>
        <dbReference type="ARBA" id="ARBA00012463"/>
    </source>
</evidence>
<feature type="region of interest" description="Disordered" evidence="9">
    <location>
        <begin position="115"/>
        <end position="148"/>
    </location>
</feature>
<proteinExistence type="inferred from homology"/>
<gene>
    <name evidence="12" type="ORF">ACFFQA_01325</name>
</gene>
<protein>
    <recommendedName>
        <fullName evidence="3">Xaa-Pro dipeptidyl-peptidase</fullName>
        <ecNumber evidence="3">3.4.14.11</ecNumber>
    </recommendedName>
    <alternativeName>
        <fullName evidence="8">X-prolyl-dipeptidyl aminopeptidase</fullName>
    </alternativeName>
</protein>
<keyword evidence="7" id="KW-0720">Serine protease</keyword>
<keyword evidence="5" id="KW-0645">Protease</keyword>
<dbReference type="NCBIfam" id="NF003780">
    <property type="entry name" value="PRK05371.1-1"/>
    <property type="match status" value="1"/>
</dbReference>
<dbReference type="InterPro" id="IPR008979">
    <property type="entry name" value="Galactose-bd-like_sf"/>
</dbReference>
<evidence type="ECO:0000256" key="8">
    <source>
        <dbReference type="ARBA" id="ARBA00030045"/>
    </source>
</evidence>
<evidence type="ECO:0000256" key="7">
    <source>
        <dbReference type="ARBA" id="ARBA00022825"/>
    </source>
</evidence>
<dbReference type="InterPro" id="IPR029058">
    <property type="entry name" value="AB_hydrolase_fold"/>
</dbReference>
<dbReference type="InterPro" id="IPR000383">
    <property type="entry name" value="Xaa-Pro-like_dom"/>
</dbReference>
<dbReference type="Gene3D" id="2.60.120.260">
    <property type="entry name" value="Galactose-binding domain-like"/>
    <property type="match status" value="1"/>
</dbReference>
<accession>A0ABV5ZR69</accession>
<evidence type="ECO:0000256" key="2">
    <source>
        <dbReference type="ARBA" id="ARBA00010819"/>
    </source>
</evidence>
<evidence type="ECO:0000313" key="13">
    <source>
        <dbReference type="Proteomes" id="UP001589693"/>
    </source>
</evidence>
<evidence type="ECO:0000256" key="10">
    <source>
        <dbReference type="SAM" id="SignalP"/>
    </source>
</evidence>
<comment type="caution">
    <text evidence="12">The sequence shown here is derived from an EMBL/GenBank/DDBJ whole genome shotgun (WGS) entry which is preliminary data.</text>
</comment>
<name>A0ABV5ZR69_9PSEU</name>
<dbReference type="EC" id="3.4.14.11" evidence="3"/>